<keyword evidence="2" id="KW-0695">RNA-directed DNA polymerase</keyword>
<keyword evidence="2" id="KW-0548">Nucleotidyltransferase</keyword>
<gene>
    <name evidence="2" type="ORF">Tci_059824</name>
</gene>
<evidence type="ECO:0000313" key="2">
    <source>
        <dbReference type="EMBL" id="GEU87846.1"/>
    </source>
</evidence>
<organism evidence="2">
    <name type="scientific">Tanacetum cinerariifolium</name>
    <name type="common">Dalmatian daisy</name>
    <name type="synonym">Chrysanthemum cinerariifolium</name>
    <dbReference type="NCBI Taxonomy" id="118510"/>
    <lineage>
        <taxon>Eukaryota</taxon>
        <taxon>Viridiplantae</taxon>
        <taxon>Streptophyta</taxon>
        <taxon>Embryophyta</taxon>
        <taxon>Tracheophyta</taxon>
        <taxon>Spermatophyta</taxon>
        <taxon>Magnoliopsida</taxon>
        <taxon>eudicotyledons</taxon>
        <taxon>Gunneridae</taxon>
        <taxon>Pentapetalae</taxon>
        <taxon>asterids</taxon>
        <taxon>campanulids</taxon>
        <taxon>Asterales</taxon>
        <taxon>Asteraceae</taxon>
        <taxon>Asteroideae</taxon>
        <taxon>Anthemideae</taxon>
        <taxon>Anthemidinae</taxon>
        <taxon>Tanacetum</taxon>
    </lineage>
</organism>
<name>A0A6L2NNY9_TANCI</name>
<accession>A0A6L2NNY9</accession>
<reference evidence="2" key="1">
    <citation type="journal article" date="2019" name="Sci. Rep.">
        <title>Draft genome of Tanacetum cinerariifolium, the natural source of mosquito coil.</title>
        <authorList>
            <person name="Yamashiro T."/>
            <person name="Shiraishi A."/>
            <person name="Satake H."/>
            <person name="Nakayama K."/>
        </authorList>
    </citation>
    <scope>NUCLEOTIDE SEQUENCE</scope>
</reference>
<comment type="caution">
    <text evidence="2">The sequence shown here is derived from an EMBL/GenBank/DDBJ whole genome shotgun (WGS) entry which is preliminary data.</text>
</comment>
<keyword evidence="2" id="KW-0808">Transferase</keyword>
<evidence type="ECO:0000256" key="1">
    <source>
        <dbReference type="SAM" id="MobiDB-lite"/>
    </source>
</evidence>
<dbReference type="GO" id="GO:0003964">
    <property type="term" value="F:RNA-directed DNA polymerase activity"/>
    <property type="evidence" value="ECO:0007669"/>
    <property type="project" value="UniProtKB-KW"/>
</dbReference>
<dbReference type="EMBL" id="BKCJ010009623">
    <property type="protein sequence ID" value="GEU87846.1"/>
    <property type="molecule type" value="Genomic_DNA"/>
</dbReference>
<dbReference type="AlphaFoldDB" id="A0A6L2NNY9"/>
<feature type="region of interest" description="Disordered" evidence="1">
    <location>
        <begin position="1"/>
        <end position="33"/>
    </location>
</feature>
<protein>
    <submittedName>
        <fullName evidence="2">Reverse transcriptase domain-containing protein</fullName>
    </submittedName>
</protein>
<proteinExistence type="predicted"/>
<sequence length="208" mass="22904">MHPADPRSPNYVPGPEEPEQAPFSPDYVPGPEYPEYLALSDEEVPIEDHPYATTDSPIALSSGYINDLGPTMPPKRTSISEAPAMTQAAIIQLVVNSVATALETQAVTMANANNANRNPEPREAPVVRKCSYKEFMSCQTFNFKGSEGAIGLIRWFERTESVFFRSRCAEENKVTFVTGTLTNDALSWWNAYAQPMGWSKPIKSPGLS</sequence>